<gene>
    <name evidence="2" type="ORF">IFM89_014547</name>
</gene>
<name>A0A835H640_9MAGN</name>
<dbReference type="EMBL" id="JADFTS010000008">
    <property type="protein sequence ID" value="KAF9592377.1"/>
    <property type="molecule type" value="Genomic_DNA"/>
</dbReference>
<feature type="compositionally biased region" description="Basic residues" evidence="1">
    <location>
        <begin position="247"/>
        <end position="257"/>
    </location>
</feature>
<keyword evidence="3" id="KW-1185">Reference proteome</keyword>
<evidence type="ECO:0000256" key="1">
    <source>
        <dbReference type="SAM" id="MobiDB-lite"/>
    </source>
</evidence>
<organism evidence="2 3">
    <name type="scientific">Coptis chinensis</name>
    <dbReference type="NCBI Taxonomy" id="261450"/>
    <lineage>
        <taxon>Eukaryota</taxon>
        <taxon>Viridiplantae</taxon>
        <taxon>Streptophyta</taxon>
        <taxon>Embryophyta</taxon>
        <taxon>Tracheophyta</taxon>
        <taxon>Spermatophyta</taxon>
        <taxon>Magnoliopsida</taxon>
        <taxon>Ranunculales</taxon>
        <taxon>Ranunculaceae</taxon>
        <taxon>Coptidoideae</taxon>
        <taxon>Coptis</taxon>
    </lineage>
</organism>
<proteinExistence type="predicted"/>
<feature type="region of interest" description="Disordered" evidence="1">
    <location>
        <begin position="287"/>
        <end position="341"/>
    </location>
</feature>
<reference evidence="2 3" key="1">
    <citation type="submission" date="2020-10" db="EMBL/GenBank/DDBJ databases">
        <title>The Coptis chinensis genome and diversification of protoberbering-type alkaloids.</title>
        <authorList>
            <person name="Wang B."/>
            <person name="Shu S."/>
            <person name="Song C."/>
            <person name="Liu Y."/>
        </authorList>
    </citation>
    <scope>NUCLEOTIDE SEQUENCE [LARGE SCALE GENOMIC DNA]</scope>
    <source>
        <strain evidence="2">HL-2020</strain>
        <tissue evidence="2">Leaf</tissue>
    </source>
</reference>
<feature type="compositionally biased region" description="Polar residues" evidence="1">
    <location>
        <begin position="313"/>
        <end position="329"/>
    </location>
</feature>
<feature type="region of interest" description="Disordered" evidence="1">
    <location>
        <begin position="244"/>
        <end position="272"/>
    </location>
</feature>
<dbReference type="Proteomes" id="UP000631114">
    <property type="component" value="Unassembled WGS sequence"/>
</dbReference>
<evidence type="ECO:0000313" key="2">
    <source>
        <dbReference type="EMBL" id="KAF9592377.1"/>
    </source>
</evidence>
<evidence type="ECO:0008006" key="4">
    <source>
        <dbReference type="Google" id="ProtNLM"/>
    </source>
</evidence>
<evidence type="ECO:0000313" key="3">
    <source>
        <dbReference type="Proteomes" id="UP000631114"/>
    </source>
</evidence>
<dbReference type="AlphaFoldDB" id="A0A835H640"/>
<accession>A0A835H640</accession>
<comment type="caution">
    <text evidence="2">The sequence shown here is derived from an EMBL/GenBank/DDBJ whole genome shotgun (WGS) entry which is preliminary data.</text>
</comment>
<sequence length="421" mass="47534">MVLNASWWSSTVLCKSSRGIPDWRWVEQNLMDVCKPANFKTAEGGEAIAFFNTEQGAERLAKMPPLEFWGREIQFSRWNLEVGSIPNAVLLAKEANIKFFGVPLHLRNCGIAELLAKECGQMVKIDEEFLNWCSSCIRVKVQVKEFGSVPRILNMEERGYVFPIWVVIELSGGEERPFPSGEEELYGEDDQNRIGEMAVSRIEGGQANGARRRVHNPPSRVVNRYAEWEPFPWSNGFLRWKGLCRPSKNRKKSKKGGQRPSRGVSDPGPPVVFVNQISQQQFSEFSFAPPPAHKRESPPMQSHPSTPVLEVGETSQPVTKAPVSPSTLHQRSDHNGRIFKGNPVLEGGEKAWYCLRKHTTNNNVIEWSTTLSYQLDENTGGQCMYEKLRTAYGGVFERTGFSSFQPTPDEEIPFIEISRTA</sequence>
<protein>
    <recommendedName>
        <fullName evidence="4">DUF4283 domain-containing protein</fullName>
    </recommendedName>
</protein>